<dbReference type="EMBL" id="CP059567">
    <property type="protein sequence ID" value="QMT40934.1"/>
    <property type="molecule type" value="Genomic_DNA"/>
</dbReference>
<keyword evidence="1" id="KW-0732">Signal</keyword>
<reference evidence="2 3" key="1">
    <citation type="submission" date="2020-07" db="EMBL/GenBank/DDBJ databases">
        <title>Genomic diversity of species in the Neisseriaceae family.</title>
        <authorList>
            <person name="Vincent A.T."/>
            <person name="Bernet E."/>
            <person name="Veyrier F.J."/>
        </authorList>
    </citation>
    <scope>NUCLEOTIDE SEQUENCE [LARGE SCALE GENOMIC DNA]</scope>
    <source>
        <strain evidence="2 3">DSM 22244</strain>
    </source>
</reference>
<dbReference type="Proteomes" id="UP000514752">
    <property type="component" value="Chromosome"/>
</dbReference>
<evidence type="ECO:0000256" key="1">
    <source>
        <dbReference type="SAM" id="SignalP"/>
    </source>
</evidence>
<feature type="chain" id="PRO_5027669296" evidence="1">
    <location>
        <begin position="20"/>
        <end position="398"/>
    </location>
</feature>
<protein>
    <submittedName>
        <fullName evidence="2">Uncharacterized protein</fullName>
    </submittedName>
</protein>
<proteinExistence type="predicted"/>
<evidence type="ECO:0000313" key="3">
    <source>
        <dbReference type="Proteomes" id="UP000514752"/>
    </source>
</evidence>
<feature type="signal peptide" evidence="1">
    <location>
        <begin position="1"/>
        <end position="19"/>
    </location>
</feature>
<dbReference type="KEGG" id="nsg:H3L94_02450"/>
<name>A0A7D7NGK9_9NEIS</name>
<gene>
    <name evidence="2" type="ORF">H3L94_02450</name>
</gene>
<evidence type="ECO:0000313" key="2">
    <source>
        <dbReference type="EMBL" id="QMT40934.1"/>
    </source>
</evidence>
<accession>A0A7D7NGK9</accession>
<dbReference type="AlphaFoldDB" id="A0A7D7NGK9"/>
<dbReference type="RefSeq" id="WP_182122521.1">
    <property type="nucleotide sequence ID" value="NZ_CP059567.1"/>
</dbReference>
<organism evidence="2 3">
    <name type="scientific">Neisseria shayeganii</name>
    <dbReference type="NCBI Taxonomy" id="607712"/>
    <lineage>
        <taxon>Bacteria</taxon>
        <taxon>Pseudomonadati</taxon>
        <taxon>Pseudomonadota</taxon>
        <taxon>Betaproteobacteria</taxon>
        <taxon>Neisseriales</taxon>
        <taxon>Neisseriaceae</taxon>
        <taxon>Neisseria</taxon>
    </lineage>
</organism>
<sequence length="398" mass="43692">MKKLALVSVLAVLSVPAWAADSYLSSAQEINRNTVKAADAQAREIQLRHLNLKAGETGRTTLNVQAGKTYTVFGDCDTDCSNIDMTVSLNGTEVHSERGGSDAPVFSWVADKSGAYQVEVLMKDCSDSRCRAHVQAFEGTQVVSSGGSGGDWLPEAQKVNRNKILEADPTAVERPIFTHSLAEDEKHSETVQLTAGKYYAFFADCDTDCSDIDLTLSRGSQTIRSLTDSGDAPEFVWRASQSGEYKLTVSMEDCDTDKCRYSTQIFESNKDLDTSLVNAHKTNREVVQHKDAGARELMLRETRLPQGQTLTIPLNLRAGKVYTFYGDCDNACSDIDLTLSRNGREVKSDTMADSVPLFSWRANRSGAYTVTIPMKECSTEDCAVSAHIFEGSKMVYED</sequence>